<evidence type="ECO:0000313" key="2">
    <source>
        <dbReference type="Proteomes" id="UP001062846"/>
    </source>
</evidence>
<protein>
    <submittedName>
        <fullName evidence="1">Uncharacterized protein</fullName>
    </submittedName>
</protein>
<reference evidence="1" key="1">
    <citation type="submission" date="2022-02" db="EMBL/GenBank/DDBJ databases">
        <title>Plant Genome Project.</title>
        <authorList>
            <person name="Zhang R.-G."/>
        </authorList>
    </citation>
    <scope>NUCLEOTIDE SEQUENCE</scope>
    <source>
        <strain evidence="1">AT1</strain>
    </source>
</reference>
<dbReference type="Proteomes" id="UP001062846">
    <property type="component" value="Chromosome 2"/>
</dbReference>
<organism evidence="1 2">
    <name type="scientific">Rhododendron molle</name>
    <name type="common">Chinese azalea</name>
    <name type="synonym">Azalea mollis</name>
    <dbReference type="NCBI Taxonomy" id="49168"/>
    <lineage>
        <taxon>Eukaryota</taxon>
        <taxon>Viridiplantae</taxon>
        <taxon>Streptophyta</taxon>
        <taxon>Embryophyta</taxon>
        <taxon>Tracheophyta</taxon>
        <taxon>Spermatophyta</taxon>
        <taxon>Magnoliopsida</taxon>
        <taxon>eudicotyledons</taxon>
        <taxon>Gunneridae</taxon>
        <taxon>Pentapetalae</taxon>
        <taxon>asterids</taxon>
        <taxon>Ericales</taxon>
        <taxon>Ericaceae</taxon>
        <taxon>Ericoideae</taxon>
        <taxon>Rhodoreae</taxon>
        <taxon>Rhododendron</taxon>
    </lineage>
</organism>
<evidence type="ECO:0000313" key="1">
    <source>
        <dbReference type="EMBL" id="KAI8566666.1"/>
    </source>
</evidence>
<dbReference type="EMBL" id="CM046389">
    <property type="protein sequence ID" value="KAI8566666.1"/>
    <property type="molecule type" value="Genomic_DNA"/>
</dbReference>
<keyword evidence="2" id="KW-1185">Reference proteome</keyword>
<name>A0ACC0PM29_RHOML</name>
<comment type="caution">
    <text evidence="1">The sequence shown here is derived from an EMBL/GenBank/DDBJ whole genome shotgun (WGS) entry which is preliminary data.</text>
</comment>
<gene>
    <name evidence="1" type="ORF">RHMOL_Rhmol02G0059500</name>
</gene>
<sequence length="86" mass="10233">MSIVILRRFPGDNGFLVHLFRRVIDFIFESLALDETFGQQLIEKLQSFAMAPEWLRDAMVDDFSKFMQKSLPFPRRPLTRPRRPFT</sequence>
<accession>A0ACC0PM29</accession>
<proteinExistence type="predicted"/>